<evidence type="ECO:0000256" key="1">
    <source>
        <dbReference type="SAM" id="MobiDB-lite"/>
    </source>
</evidence>
<protein>
    <submittedName>
        <fullName evidence="2">Uncharacterized protein</fullName>
    </submittedName>
</protein>
<feature type="compositionally biased region" description="Basic and acidic residues" evidence="1">
    <location>
        <begin position="109"/>
        <end position="119"/>
    </location>
</feature>
<gene>
    <name evidence="2" type="ORF">VE01_10771</name>
</gene>
<evidence type="ECO:0000313" key="2">
    <source>
        <dbReference type="EMBL" id="PQM43875.1"/>
    </source>
</evidence>
<keyword evidence="3" id="KW-1185">Reference proteome</keyword>
<reference evidence="3" key="2">
    <citation type="journal article" date="2018" name="Nat. Commun.">
        <title>Extreme sensitivity to ultraviolet light in the fungal pathogen causing white-nose syndrome of bats.</title>
        <authorList>
            <person name="Palmer J.M."/>
            <person name="Drees K.P."/>
            <person name="Foster J.T."/>
            <person name="Lindner D.L."/>
        </authorList>
    </citation>
    <scope>NUCLEOTIDE SEQUENCE [LARGE SCALE GENOMIC DNA]</scope>
    <source>
        <strain evidence="3">UAMH 10579</strain>
    </source>
</reference>
<sequence length="126" mass="13617">MWSVSAYFLSRSAKGFPLLSLFVAISSISSISPTLSPRRHVLDTDAASMHATTAATDAPLLHEDDATGRTVYLVGPIQLPPFLPPHLFRSYAHVDLTFPLTEGGGCLPKPEKPAKHARDPLTSTKH</sequence>
<dbReference type="Proteomes" id="UP000091956">
    <property type="component" value="Unassembled WGS sequence"/>
</dbReference>
<dbReference type="AlphaFoldDB" id="A0A2P6FGV7"/>
<dbReference type="RefSeq" id="XP_059320206.1">
    <property type="nucleotide sequence ID" value="XM_059464223.1"/>
</dbReference>
<dbReference type="EMBL" id="KV460219">
    <property type="protein sequence ID" value="PQM43875.1"/>
    <property type="molecule type" value="Genomic_DNA"/>
</dbReference>
<name>A0A2P6FGV7_9PEZI</name>
<evidence type="ECO:0000313" key="3">
    <source>
        <dbReference type="Proteomes" id="UP000091956"/>
    </source>
</evidence>
<feature type="region of interest" description="Disordered" evidence="1">
    <location>
        <begin position="105"/>
        <end position="126"/>
    </location>
</feature>
<organism evidence="2 3">
    <name type="scientific">Pseudogymnoascus verrucosus</name>
    <dbReference type="NCBI Taxonomy" id="342668"/>
    <lineage>
        <taxon>Eukaryota</taxon>
        <taxon>Fungi</taxon>
        <taxon>Dikarya</taxon>
        <taxon>Ascomycota</taxon>
        <taxon>Pezizomycotina</taxon>
        <taxon>Leotiomycetes</taxon>
        <taxon>Thelebolales</taxon>
        <taxon>Thelebolaceae</taxon>
        <taxon>Pseudogymnoascus</taxon>
    </lineage>
</organism>
<reference evidence="2 3" key="1">
    <citation type="submission" date="2016-03" db="EMBL/GenBank/DDBJ databases">
        <title>Comparative genomics of Pseudogymnoascus destructans, the fungus causing white-nose syndrome of bats.</title>
        <authorList>
            <person name="Palmer J.M."/>
            <person name="Drees K.P."/>
            <person name="Foster J.T."/>
            <person name="Lindner D.L."/>
        </authorList>
    </citation>
    <scope>NUCLEOTIDE SEQUENCE [LARGE SCALE GENOMIC DNA]</scope>
    <source>
        <strain evidence="2 3">UAMH 10579</strain>
    </source>
</reference>
<dbReference type="GeneID" id="84234321"/>
<proteinExistence type="predicted"/>
<accession>A0A2P6FGV7</accession>